<dbReference type="InterPro" id="IPR011969">
    <property type="entry name" value="Clan_AA_Asp_peptidase_C"/>
</dbReference>
<dbReference type="NCBIfam" id="TIGR02281">
    <property type="entry name" value="clan_AA_DTGA"/>
    <property type="match status" value="1"/>
</dbReference>
<name>A0A831W4D1_9GAMM</name>
<dbReference type="GO" id="GO:0006508">
    <property type="term" value="P:proteolysis"/>
    <property type="evidence" value="ECO:0007669"/>
    <property type="project" value="UniProtKB-KW"/>
</dbReference>
<keyword evidence="1" id="KW-0645">Protease</keyword>
<dbReference type="GO" id="GO:0008233">
    <property type="term" value="F:peptidase activity"/>
    <property type="evidence" value="ECO:0007669"/>
    <property type="project" value="UniProtKB-KW"/>
</dbReference>
<comment type="caution">
    <text evidence="1">The sequence shown here is derived from an EMBL/GenBank/DDBJ whole genome shotgun (WGS) entry which is preliminary data.</text>
</comment>
<evidence type="ECO:0000313" key="1">
    <source>
        <dbReference type="EMBL" id="HEB95463.1"/>
    </source>
</evidence>
<organism evidence="1 2">
    <name type="scientific">Sedimenticola thiotaurini</name>
    <dbReference type="NCBI Taxonomy" id="1543721"/>
    <lineage>
        <taxon>Bacteria</taxon>
        <taxon>Pseudomonadati</taxon>
        <taxon>Pseudomonadota</taxon>
        <taxon>Gammaproteobacteria</taxon>
        <taxon>Chromatiales</taxon>
        <taxon>Sedimenticolaceae</taxon>
        <taxon>Sedimenticola</taxon>
    </lineage>
</organism>
<dbReference type="InterPro" id="IPR034122">
    <property type="entry name" value="Retropepsin-like_bacterial"/>
</dbReference>
<dbReference type="SUPFAM" id="SSF50630">
    <property type="entry name" value="Acid proteases"/>
    <property type="match status" value="1"/>
</dbReference>
<dbReference type="InterPro" id="IPR021109">
    <property type="entry name" value="Peptidase_aspartic_dom_sf"/>
</dbReference>
<sequence>MRLISANARGAVIEIDGERGEYRVGSHVGTRFSAPVTREAKIWRDRQGAYRTVGTINGRMADMLIDTGATSVAMSETEARRLGIPYRLEGERTGVRTASGSARAYAVRLDQVRVGAIELRGVDAVVIEGDAPPQVLLGMSFLKRVVMENQGALLVLRSKF</sequence>
<keyword evidence="1" id="KW-0378">Hydrolase</keyword>
<proteinExistence type="predicted"/>
<dbReference type="EC" id="3.4.23.-" evidence="1"/>
<dbReference type="CDD" id="cd05483">
    <property type="entry name" value="retropepsin_like_bacteria"/>
    <property type="match status" value="1"/>
</dbReference>
<dbReference type="EMBL" id="DRKP01000044">
    <property type="protein sequence ID" value="HEB95463.1"/>
    <property type="molecule type" value="Genomic_DNA"/>
</dbReference>
<dbReference type="Pfam" id="PF13975">
    <property type="entry name" value="gag-asp_proteas"/>
    <property type="match status" value="1"/>
</dbReference>
<reference evidence="1" key="1">
    <citation type="journal article" date="2020" name="mSystems">
        <title>Genome- and Community-Level Interaction Insights into Carbon Utilization and Element Cycling Functions of Hydrothermarchaeota in Hydrothermal Sediment.</title>
        <authorList>
            <person name="Zhou Z."/>
            <person name="Liu Y."/>
            <person name="Xu W."/>
            <person name="Pan J."/>
            <person name="Luo Z.H."/>
            <person name="Li M."/>
        </authorList>
    </citation>
    <scope>NUCLEOTIDE SEQUENCE [LARGE SCALE GENOMIC DNA]</scope>
    <source>
        <strain evidence="1">HyVt-443</strain>
    </source>
</reference>
<protein>
    <submittedName>
        <fullName evidence="1">TIGR02281 family clan AA aspartic protease</fullName>
        <ecNumber evidence="1">3.4.23.-</ecNumber>
    </submittedName>
</protein>
<dbReference type="AlphaFoldDB" id="A0A831W4D1"/>
<dbReference type="Proteomes" id="UP000886251">
    <property type="component" value="Unassembled WGS sequence"/>
</dbReference>
<gene>
    <name evidence="1" type="ORF">ENI96_03390</name>
</gene>
<accession>A0A831W4D1</accession>
<dbReference type="Gene3D" id="2.40.70.10">
    <property type="entry name" value="Acid Proteases"/>
    <property type="match status" value="1"/>
</dbReference>
<evidence type="ECO:0000313" key="2">
    <source>
        <dbReference type="Proteomes" id="UP000886251"/>
    </source>
</evidence>